<sequence length="65" mass="7274">MVDSLTLYNAQFHKVKLTETNGAVHIETAILYESEDDSDEGVATIGLTNGYYYRTDEISSIEILD</sequence>
<dbReference type="BioCyc" id="ESIR657319:G136K-1564-MONOMER"/>
<dbReference type="EMBL" id="FP929044">
    <property type="protein sequence ID" value="CBK96911.1"/>
    <property type="molecule type" value="Genomic_DNA"/>
</dbReference>
<evidence type="ECO:0000313" key="2">
    <source>
        <dbReference type="Proteomes" id="UP000008803"/>
    </source>
</evidence>
<dbReference type="PATRIC" id="fig|657319.3.peg.2146"/>
<evidence type="ECO:0000313" key="1">
    <source>
        <dbReference type="EMBL" id="CBK96911.1"/>
    </source>
</evidence>
<reference evidence="1 2" key="1">
    <citation type="submission" date="2010-03" db="EMBL/GenBank/DDBJ databases">
        <title>The genome sequence of Eubacterium siraeum 70/3.</title>
        <authorList>
            <consortium name="metaHIT consortium -- http://www.metahit.eu/"/>
            <person name="Pajon A."/>
            <person name="Turner K."/>
            <person name="Parkhill J."/>
            <person name="Duncan S."/>
            <person name="Flint H."/>
        </authorList>
    </citation>
    <scope>NUCLEOTIDE SEQUENCE [LARGE SCALE GENOMIC DNA]</scope>
    <source>
        <strain evidence="1 2">70/3</strain>
    </source>
</reference>
<accession>D4JUZ2</accession>
<dbReference type="AlphaFoldDB" id="D4JUZ2"/>
<gene>
    <name evidence="1" type="ORF">EUS_18440</name>
</gene>
<dbReference type="Proteomes" id="UP000008803">
    <property type="component" value="Chromosome"/>
</dbReference>
<name>D4JUZ2_9FIRM</name>
<dbReference type="HOGENOM" id="CLU_2843333_0_0_9"/>
<organism evidence="1 2">
    <name type="scientific">[Eubacterium] siraeum 70/3</name>
    <dbReference type="NCBI Taxonomy" id="657319"/>
    <lineage>
        <taxon>Bacteria</taxon>
        <taxon>Bacillati</taxon>
        <taxon>Bacillota</taxon>
        <taxon>Clostridia</taxon>
        <taxon>Eubacteriales</taxon>
        <taxon>Oscillospiraceae</taxon>
        <taxon>Oscillospiraceae incertae sedis</taxon>
    </lineage>
</organism>
<reference evidence="1 2" key="2">
    <citation type="submission" date="2010-03" db="EMBL/GenBank/DDBJ databases">
        <authorList>
            <person name="Pajon A."/>
        </authorList>
    </citation>
    <scope>NUCLEOTIDE SEQUENCE [LARGE SCALE GENOMIC DNA]</scope>
    <source>
        <strain evidence="1 2">70/3</strain>
    </source>
</reference>
<proteinExistence type="predicted"/>
<dbReference type="KEGG" id="esu:EUS_18440"/>
<protein>
    <submittedName>
        <fullName evidence="1">Uncharacterized protein</fullName>
    </submittedName>
</protein>